<dbReference type="RefSeq" id="WP_158522694.1">
    <property type="nucleotide sequence ID" value="NZ_CP019606.1"/>
</dbReference>
<evidence type="ECO:0000313" key="3">
    <source>
        <dbReference type="EMBL" id="AQP48728.1"/>
    </source>
</evidence>
<name>A0A1Q2CRG9_9ACTN</name>
<dbReference type="Pfam" id="PF02517">
    <property type="entry name" value="Rce1-like"/>
    <property type="match status" value="1"/>
</dbReference>
<proteinExistence type="predicted"/>
<keyword evidence="4" id="KW-1185">Reference proteome</keyword>
<feature type="transmembrane region" description="Helical" evidence="1">
    <location>
        <begin position="234"/>
        <end position="256"/>
    </location>
</feature>
<feature type="transmembrane region" description="Helical" evidence="1">
    <location>
        <begin position="182"/>
        <end position="202"/>
    </location>
</feature>
<evidence type="ECO:0000313" key="4">
    <source>
        <dbReference type="Proteomes" id="UP000188145"/>
    </source>
</evidence>
<protein>
    <recommendedName>
        <fullName evidence="2">CAAX prenyl protease 2/Lysostaphin resistance protein A-like domain-containing protein</fullName>
    </recommendedName>
</protein>
<feature type="transmembrane region" description="Helical" evidence="1">
    <location>
        <begin position="12"/>
        <end position="31"/>
    </location>
</feature>
<gene>
    <name evidence="3" type="ORF">BW730_15675</name>
</gene>
<dbReference type="PANTHER" id="PTHR35797:SF1">
    <property type="entry name" value="PROTEASE"/>
    <property type="match status" value="1"/>
</dbReference>
<accession>A0A1Q2CRG9</accession>
<dbReference type="AlphaFoldDB" id="A0A1Q2CRG9"/>
<reference evidence="4" key="1">
    <citation type="submission" date="2017-02" db="EMBL/GenBank/DDBJ databases">
        <title>Tessaracoccus aquaemaris sp. nov., isolated from the intestine of a Korean rockfish, Sebastes schlegelii, in a marine aquaculture pond.</title>
        <authorList>
            <person name="Tak E.J."/>
            <person name="Bae J.-W."/>
        </authorList>
    </citation>
    <scope>NUCLEOTIDE SEQUENCE [LARGE SCALE GENOMIC DNA]</scope>
    <source>
        <strain evidence="4">NSG39</strain>
    </source>
</reference>
<feature type="transmembrane region" description="Helical" evidence="1">
    <location>
        <begin position="78"/>
        <end position="106"/>
    </location>
</feature>
<dbReference type="STRING" id="1332264.BW730_15675"/>
<dbReference type="GO" id="GO:0004175">
    <property type="term" value="F:endopeptidase activity"/>
    <property type="evidence" value="ECO:0007669"/>
    <property type="project" value="UniProtKB-ARBA"/>
</dbReference>
<evidence type="ECO:0000256" key="1">
    <source>
        <dbReference type="SAM" id="Phobius"/>
    </source>
</evidence>
<feature type="transmembrane region" description="Helical" evidence="1">
    <location>
        <begin position="112"/>
        <end position="134"/>
    </location>
</feature>
<dbReference type="KEGG" id="tes:BW730_15675"/>
<dbReference type="PANTHER" id="PTHR35797">
    <property type="entry name" value="PROTEASE-RELATED"/>
    <property type="match status" value="1"/>
</dbReference>
<organism evidence="3 4">
    <name type="scientific">Tessaracoccus aquimaris</name>
    <dbReference type="NCBI Taxonomy" id="1332264"/>
    <lineage>
        <taxon>Bacteria</taxon>
        <taxon>Bacillati</taxon>
        <taxon>Actinomycetota</taxon>
        <taxon>Actinomycetes</taxon>
        <taxon>Propionibacteriales</taxon>
        <taxon>Propionibacteriaceae</taxon>
        <taxon>Tessaracoccus</taxon>
    </lineage>
</organism>
<dbReference type="EMBL" id="CP019606">
    <property type="protein sequence ID" value="AQP48728.1"/>
    <property type="molecule type" value="Genomic_DNA"/>
</dbReference>
<dbReference type="InterPro" id="IPR003675">
    <property type="entry name" value="Rce1/LyrA-like_dom"/>
</dbReference>
<dbReference type="InterPro" id="IPR042150">
    <property type="entry name" value="MmRce1-like"/>
</dbReference>
<sequence>MHRTNYAKAARLYVLIVLGAITVVSLAFLALGVQLPAWVVILGRWIPALVSLLVMRLVPLDGSVSRWWSLRPGGARRFFAGVGVGVFGLLAVYVVTALVGSLLGLAPFQDGSVLLAAAPSLLVTLLVITLSTFGEEVGWRGFLQQLLAAHGFWRASAMVSAVWVAFHIPVHAVLVLQGQLPWQQGVASTVGLFALGMFLNALVVRFSSVWPAVFGHALPLSSVNLLAAPDGLTGAGLLTLSAVEFVLLMVAAWLVVRRRPA</sequence>
<evidence type="ECO:0000259" key="2">
    <source>
        <dbReference type="Pfam" id="PF02517"/>
    </source>
</evidence>
<feature type="transmembrane region" description="Helical" evidence="1">
    <location>
        <begin position="209"/>
        <end position="228"/>
    </location>
</feature>
<feature type="domain" description="CAAX prenyl protease 2/Lysostaphin resistance protein A-like" evidence="2">
    <location>
        <begin position="120"/>
        <end position="218"/>
    </location>
</feature>
<feature type="transmembrane region" description="Helical" evidence="1">
    <location>
        <begin position="155"/>
        <end position="176"/>
    </location>
</feature>
<feature type="transmembrane region" description="Helical" evidence="1">
    <location>
        <begin position="37"/>
        <end position="58"/>
    </location>
</feature>
<dbReference type="Proteomes" id="UP000188145">
    <property type="component" value="Chromosome"/>
</dbReference>
<dbReference type="OrthoDB" id="3693644at2"/>
<keyword evidence="1" id="KW-0812">Transmembrane</keyword>
<dbReference type="GO" id="GO:0080120">
    <property type="term" value="P:CAAX-box protein maturation"/>
    <property type="evidence" value="ECO:0007669"/>
    <property type="project" value="UniProtKB-ARBA"/>
</dbReference>
<keyword evidence="1" id="KW-0472">Membrane</keyword>
<keyword evidence="1" id="KW-1133">Transmembrane helix</keyword>